<evidence type="ECO:0000313" key="2">
    <source>
        <dbReference type="Proteomes" id="UP001371615"/>
    </source>
</evidence>
<organism evidence="1 2">
    <name type="scientific">Rhus yellows phytoplasma</name>
    <dbReference type="NCBI Taxonomy" id="1225349"/>
    <lineage>
        <taxon>Bacteria</taxon>
        <taxon>Bacillati</taxon>
        <taxon>Mycoplasmatota</taxon>
        <taxon>Mollicutes</taxon>
        <taxon>Acholeplasmatales</taxon>
        <taxon>Acholeplasmataceae</taxon>
        <taxon>Candidatus Phytoplasma</taxon>
        <taxon>16SrI (Aster yellows group)</taxon>
    </lineage>
</organism>
<evidence type="ECO:0008006" key="3">
    <source>
        <dbReference type="Google" id="ProtNLM"/>
    </source>
</evidence>
<dbReference type="Proteomes" id="UP001371615">
    <property type="component" value="Unassembled WGS sequence"/>
</dbReference>
<gene>
    <name evidence="1" type="ORF">RHYP_1920</name>
</gene>
<evidence type="ECO:0000313" key="1">
    <source>
        <dbReference type="EMBL" id="GLH61247.1"/>
    </source>
</evidence>
<sequence>MEQTVNNLFRYRFDQNLTDISSFKTIKGFKEVLEKVIAPLNKYIEYTWHQIKKSHNKGPRYHVVQPSTLSRKGFARAVNLCEDEPIFQISLNLQERVYGITVGKYFVIIAYDPNHKGNTKKK</sequence>
<name>A0ABQ5PTG5_9MOLU</name>
<comment type="caution">
    <text evidence="1">The sequence shown here is derived from an EMBL/GenBank/DDBJ whole genome shotgun (WGS) entry which is preliminary data.</text>
</comment>
<protein>
    <recommendedName>
        <fullName evidence="3">Transposase</fullName>
    </recommendedName>
</protein>
<dbReference type="EMBL" id="BSCY01000004">
    <property type="protein sequence ID" value="GLH61247.1"/>
    <property type="molecule type" value="Genomic_DNA"/>
</dbReference>
<dbReference type="RefSeq" id="WP_339332291.1">
    <property type="nucleotide sequence ID" value="NZ_BSCY01000004.1"/>
</dbReference>
<accession>A0ABQ5PTG5</accession>
<proteinExistence type="predicted"/>
<keyword evidence="2" id="KW-1185">Reference proteome</keyword>
<reference evidence="1" key="1">
    <citation type="submission" date="2022-11" db="EMBL/GenBank/DDBJ databases">
        <title>Phyllogen, a phyllody-inducing phytoplasma effector family, horizontally transferred to various phytoplasmas via transposable elements.</title>
        <authorList>
            <person name="Tokuda R."/>
            <person name="Maejima K."/>
            <person name="Yamaji Y."/>
            <person name="Namba S."/>
        </authorList>
    </citation>
    <scope>NUCLEOTIDE SEQUENCE [LARGE SCALE GENOMIC DNA]</scope>
    <source>
        <strain evidence="1">RhY</strain>
    </source>
</reference>